<protein>
    <submittedName>
        <fullName evidence="1">Uncharacterized protein</fullName>
    </submittedName>
</protein>
<dbReference type="AlphaFoldDB" id="A0AAU7WHI7"/>
<name>A0AAU7WHI7_9BACI</name>
<gene>
    <name evidence="1" type="ORF">ABR335_14265</name>
</gene>
<evidence type="ECO:0000313" key="1">
    <source>
        <dbReference type="EMBL" id="XBX97601.1"/>
    </source>
</evidence>
<reference evidence="1" key="1">
    <citation type="submission" date="2024-06" db="EMBL/GenBank/DDBJ databases">
        <authorList>
            <person name="Huang C.H."/>
            <person name="Ting Y.S."/>
            <person name="Cheng Y.H."/>
        </authorList>
    </citation>
    <scope>NUCLEOTIDE SEQUENCE</scope>
    <source>
        <strain evidence="1">TCI803</strain>
    </source>
</reference>
<accession>A0AAU7WHI7</accession>
<dbReference type="GeneID" id="93260788"/>
<proteinExistence type="predicted"/>
<organism evidence="1">
    <name type="scientific">Heyndrickxia faecalis</name>
    <dbReference type="NCBI Taxonomy" id="2824910"/>
    <lineage>
        <taxon>Bacteria</taxon>
        <taxon>Bacillati</taxon>
        <taxon>Bacillota</taxon>
        <taxon>Bacilli</taxon>
        <taxon>Bacillales</taxon>
        <taxon>Bacillaceae</taxon>
        <taxon>Heyndrickxia</taxon>
    </lineage>
</organism>
<dbReference type="EMBL" id="CP158453">
    <property type="protein sequence ID" value="XBX97601.1"/>
    <property type="molecule type" value="Genomic_DNA"/>
</dbReference>
<dbReference type="RefSeq" id="WP_350346286.1">
    <property type="nucleotide sequence ID" value="NZ_CP158453.1"/>
</dbReference>
<sequence>MSKSEFENKIASEEAVDHYDNVLNSVNELKEKEAKALLKQIYARLDIVLNGNGEYDSKKFLKDLEGQFKELVEVTRKEKEKKKKENQAEE</sequence>